<dbReference type="GO" id="GO:0005886">
    <property type="term" value="C:plasma membrane"/>
    <property type="evidence" value="ECO:0007669"/>
    <property type="project" value="TreeGrafter"/>
</dbReference>
<proteinExistence type="predicted"/>
<organism evidence="2 3">
    <name type="scientific">Cylicostephanus goldi</name>
    <name type="common">Nematode worm</name>
    <dbReference type="NCBI Taxonomy" id="71465"/>
    <lineage>
        <taxon>Eukaryota</taxon>
        <taxon>Metazoa</taxon>
        <taxon>Ecdysozoa</taxon>
        <taxon>Nematoda</taxon>
        <taxon>Chromadorea</taxon>
        <taxon>Rhabditida</taxon>
        <taxon>Rhabditina</taxon>
        <taxon>Rhabditomorpha</taxon>
        <taxon>Strongyloidea</taxon>
        <taxon>Strongylidae</taxon>
        <taxon>Cylicostephanus</taxon>
    </lineage>
</organism>
<dbReference type="PROSITE" id="PS50184">
    <property type="entry name" value="VWFC_2"/>
    <property type="match status" value="2"/>
</dbReference>
<dbReference type="InterPro" id="IPR052624">
    <property type="entry name" value="CRIM1"/>
</dbReference>
<dbReference type="PANTHER" id="PTHR46439">
    <property type="entry name" value="CYSTEINE-RICH MOTOR NEURON 1 PROTEIN"/>
    <property type="match status" value="1"/>
</dbReference>
<protein>
    <recommendedName>
        <fullName evidence="1">VWFC domain-containing protein</fullName>
    </recommendedName>
</protein>
<name>A0A3P7LYZ5_CYLGO</name>
<dbReference type="Pfam" id="PF02822">
    <property type="entry name" value="Antistasin"/>
    <property type="match status" value="1"/>
</dbReference>
<accession>A0A3P7LYZ5</accession>
<keyword evidence="3" id="KW-1185">Reference proteome</keyword>
<feature type="domain" description="VWFC" evidence="1">
    <location>
        <begin position="124"/>
        <end position="185"/>
    </location>
</feature>
<dbReference type="PANTHER" id="PTHR46439:SF1">
    <property type="entry name" value="CYSTEINE-RICH MOTOR NEURON 1 PROTEIN"/>
    <property type="match status" value="1"/>
</dbReference>
<sequence length="215" mass="23495">MKHCLYGFESNSIGCPVCKCRAISRIEAKLTIPEKIGRLAGWDKCVSLSPTGRVVERDGGEWWSDGCRHCFCEQKQEYCSLISCAPRPADCAEENWVHEEGACCSSCMSTANKSAVLTSKHEHTVCQSPGSGRIFTGASWRTDDCTSCECTAEGKVICYRQQCDDDTACNGKPLTIKGRCCPVCEDALSAAVCSFDSSVYSVGEEWRQDTCTNCS</sequence>
<evidence type="ECO:0000313" key="2">
    <source>
        <dbReference type="EMBL" id="VDN22215.1"/>
    </source>
</evidence>
<dbReference type="OrthoDB" id="5850661at2759"/>
<dbReference type="InterPro" id="IPR001007">
    <property type="entry name" value="VWF_dom"/>
</dbReference>
<feature type="domain" description="VWFC" evidence="1">
    <location>
        <begin position="43"/>
        <end position="108"/>
    </location>
</feature>
<gene>
    <name evidence="2" type="ORF">CGOC_LOCUS9244</name>
</gene>
<reference evidence="2 3" key="1">
    <citation type="submission" date="2018-11" db="EMBL/GenBank/DDBJ databases">
        <authorList>
            <consortium name="Pathogen Informatics"/>
        </authorList>
    </citation>
    <scope>NUCLEOTIDE SEQUENCE [LARGE SCALE GENOMIC DNA]</scope>
</reference>
<dbReference type="AlphaFoldDB" id="A0A3P7LYZ5"/>
<dbReference type="Pfam" id="PF23334">
    <property type="entry name" value="VWC2L_2nd"/>
    <property type="match status" value="1"/>
</dbReference>
<dbReference type="SMART" id="SM00214">
    <property type="entry name" value="VWC"/>
    <property type="match status" value="2"/>
</dbReference>
<dbReference type="Gene3D" id="6.20.200.20">
    <property type="match status" value="2"/>
</dbReference>
<dbReference type="EMBL" id="UYRV01106297">
    <property type="protein sequence ID" value="VDN22215.1"/>
    <property type="molecule type" value="Genomic_DNA"/>
</dbReference>
<dbReference type="Proteomes" id="UP000271889">
    <property type="component" value="Unassembled WGS sequence"/>
</dbReference>
<dbReference type="Gene3D" id="2.10.22.10">
    <property type="entry name" value="Antistasin, domain 1"/>
    <property type="match status" value="1"/>
</dbReference>
<evidence type="ECO:0000259" key="1">
    <source>
        <dbReference type="PROSITE" id="PS50184"/>
    </source>
</evidence>
<feature type="non-terminal residue" evidence="2">
    <location>
        <position position="215"/>
    </location>
</feature>
<evidence type="ECO:0000313" key="3">
    <source>
        <dbReference type="Proteomes" id="UP000271889"/>
    </source>
</evidence>
<dbReference type="InterPro" id="IPR004094">
    <property type="entry name" value="Antistasin-like"/>
</dbReference>
<dbReference type="GO" id="GO:0004867">
    <property type="term" value="F:serine-type endopeptidase inhibitor activity"/>
    <property type="evidence" value="ECO:0007669"/>
    <property type="project" value="InterPro"/>
</dbReference>
<dbReference type="SUPFAM" id="SSF57603">
    <property type="entry name" value="FnI-like domain"/>
    <property type="match status" value="1"/>
</dbReference>